<dbReference type="InterPro" id="IPR013785">
    <property type="entry name" value="Aldolase_TIM"/>
</dbReference>
<reference evidence="15 16" key="1">
    <citation type="submission" date="2020-06" db="EMBL/GenBank/DDBJ databases">
        <title>High-quality draft genome of sulfate reducer Desulfobacter latus type strain AcrS2 isolated from marine sediment.</title>
        <authorList>
            <person name="Hoppe M."/>
            <person name="Larsen C.K."/>
            <person name="Marshall I.P.G."/>
            <person name="Schramm A."/>
            <person name="Marietou A.G."/>
        </authorList>
    </citation>
    <scope>NUCLEOTIDE SEQUENCE [LARGE SCALE GENOMIC DNA]</scope>
    <source>
        <strain evidence="15 16">AcRS2</strain>
    </source>
</reference>
<evidence type="ECO:0000313" key="16">
    <source>
        <dbReference type="Proteomes" id="UP000553343"/>
    </source>
</evidence>
<evidence type="ECO:0000256" key="11">
    <source>
        <dbReference type="ARBA" id="ARBA00069173"/>
    </source>
</evidence>
<dbReference type="CDD" id="cd01572">
    <property type="entry name" value="QPRTase"/>
    <property type="match status" value="1"/>
</dbReference>
<accession>A0A850TA22</accession>
<dbReference type="InterPro" id="IPR036068">
    <property type="entry name" value="Nicotinate_pribotase-like_C"/>
</dbReference>
<keyword evidence="6" id="KW-0662">Pyridine nucleotide biosynthesis</keyword>
<evidence type="ECO:0000259" key="13">
    <source>
        <dbReference type="Pfam" id="PF01729"/>
    </source>
</evidence>
<keyword evidence="8 12" id="KW-0808">Transferase</keyword>
<feature type="domain" description="Quinolinate phosphoribosyl transferase C-terminal" evidence="13">
    <location>
        <begin position="107"/>
        <end position="272"/>
    </location>
</feature>
<dbReference type="PANTHER" id="PTHR32179:SF3">
    <property type="entry name" value="NICOTINATE-NUCLEOTIDE PYROPHOSPHORYLASE [CARBOXYLATING]"/>
    <property type="match status" value="1"/>
</dbReference>
<dbReference type="EMBL" id="JACADJ010000024">
    <property type="protein sequence ID" value="NWH05067.1"/>
    <property type="molecule type" value="Genomic_DNA"/>
</dbReference>
<dbReference type="Pfam" id="PF01729">
    <property type="entry name" value="QRPTase_C"/>
    <property type="match status" value="1"/>
</dbReference>
<evidence type="ECO:0000256" key="12">
    <source>
        <dbReference type="PIRNR" id="PIRNR006250"/>
    </source>
</evidence>
<sequence length="276" mass="29969">MNTTEQIIRLALFEDTCLGDVTTESIFLHPQKKTAGIVAKQEFILAGTDVAKKVFHAVDSSTVCKLHFNDSDTIQKDDVIFTIIGDIRSLLTAERVALNFLQRLSGIATLTRKFVNTLDNPKVRLVDTRKTTPGWRKIEKDAVRAGGGFNHRFALYDGVLIKDNHITAAGSIAAAVSLVRDRASHLMKVEVEVSDMSQVQQALDAQADVIMLDNMDIDEMAKAVTLIGKRAVVEASGNVCLQTLNAIAGTGVDIISCGALTHHAVSVDLSMRITPD</sequence>
<evidence type="ECO:0000259" key="14">
    <source>
        <dbReference type="Pfam" id="PF02749"/>
    </source>
</evidence>
<dbReference type="UniPathway" id="UPA00253">
    <property type="reaction ID" value="UER00331"/>
</dbReference>
<dbReference type="SUPFAM" id="SSF51690">
    <property type="entry name" value="Nicotinate/Quinolinate PRTase C-terminal domain-like"/>
    <property type="match status" value="1"/>
</dbReference>
<dbReference type="GO" id="GO:0005737">
    <property type="term" value="C:cytoplasm"/>
    <property type="evidence" value="ECO:0007669"/>
    <property type="project" value="TreeGrafter"/>
</dbReference>
<comment type="function">
    <text evidence="1">Involved in the catabolism of quinolinic acid (QA).</text>
</comment>
<dbReference type="FunFam" id="3.90.1170.20:FF:000001">
    <property type="entry name" value="Nicotinate-nucleotide diphosphorylase (Carboxylating)"/>
    <property type="match status" value="1"/>
</dbReference>
<evidence type="ECO:0000256" key="10">
    <source>
        <dbReference type="ARBA" id="ARBA00047445"/>
    </source>
</evidence>
<comment type="catalytic activity">
    <reaction evidence="10">
        <text>nicotinate beta-D-ribonucleotide + CO2 + diphosphate = quinolinate + 5-phospho-alpha-D-ribose 1-diphosphate + 2 H(+)</text>
        <dbReference type="Rhea" id="RHEA:12733"/>
        <dbReference type="ChEBI" id="CHEBI:15378"/>
        <dbReference type="ChEBI" id="CHEBI:16526"/>
        <dbReference type="ChEBI" id="CHEBI:29959"/>
        <dbReference type="ChEBI" id="CHEBI:33019"/>
        <dbReference type="ChEBI" id="CHEBI:57502"/>
        <dbReference type="ChEBI" id="CHEBI:58017"/>
        <dbReference type="EC" id="2.4.2.19"/>
    </reaction>
</comment>
<dbReference type="GO" id="GO:0004514">
    <property type="term" value="F:nicotinate-nucleotide diphosphorylase (carboxylating) activity"/>
    <property type="evidence" value="ECO:0007669"/>
    <property type="project" value="UniProtKB-EC"/>
</dbReference>
<keyword evidence="7 12" id="KW-0328">Glycosyltransferase</keyword>
<keyword evidence="16" id="KW-1185">Reference proteome</keyword>
<comment type="similarity">
    <text evidence="3 12">Belongs to the NadC/ModD family.</text>
</comment>
<evidence type="ECO:0000256" key="5">
    <source>
        <dbReference type="ARBA" id="ARBA00011944"/>
    </source>
</evidence>
<dbReference type="FunFam" id="3.20.20.70:FF:000030">
    <property type="entry name" value="Nicotinate-nucleotide pyrophosphorylase, carboxylating"/>
    <property type="match status" value="1"/>
</dbReference>
<protein>
    <recommendedName>
        <fullName evidence="11">Probable nicotinate-nucleotide pyrophosphorylase [carboxylating]</fullName>
        <ecNumber evidence="5">2.4.2.19</ecNumber>
    </recommendedName>
    <alternativeName>
        <fullName evidence="9">Quinolinate phosphoribosyltransferase [decarboxylating]</fullName>
    </alternativeName>
</protein>
<evidence type="ECO:0000256" key="8">
    <source>
        <dbReference type="ARBA" id="ARBA00022679"/>
    </source>
</evidence>
<evidence type="ECO:0000256" key="1">
    <source>
        <dbReference type="ARBA" id="ARBA00003237"/>
    </source>
</evidence>
<comment type="caution">
    <text evidence="15">The sequence shown here is derived from an EMBL/GenBank/DDBJ whole genome shotgun (WGS) entry which is preliminary data.</text>
</comment>
<dbReference type="Proteomes" id="UP000553343">
    <property type="component" value="Unassembled WGS sequence"/>
</dbReference>
<dbReference type="InterPro" id="IPR004393">
    <property type="entry name" value="NadC"/>
</dbReference>
<evidence type="ECO:0000256" key="7">
    <source>
        <dbReference type="ARBA" id="ARBA00022676"/>
    </source>
</evidence>
<dbReference type="InterPro" id="IPR002638">
    <property type="entry name" value="Quinolinate_PRibosylTrfase_C"/>
</dbReference>
<feature type="domain" description="Quinolinate phosphoribosyl transferase N-terminal" evidence="14">
    <location>
        <begin position="20"/>
        <end position="105"/>
    </location>
</feature>
<dbReference type="InterPro" id="IPR022412">
    <property type="entry name" value="Quinolinate_PRibosylTrfase_N"/>
</dbReference>
<dbReference type="RefSeq" id="WP_178366525.1">
    <property type="nucleotide sequence ID" value="NZ_JACADJ010000024.1"/>
</dbReference>
<evidence type="ECO:0000313" key="15">
    <source>
        <dbReference type="EMBL" id="NWH05067.1"/>
    </source>
</evidence>
<comment type="pathway">
    <text evidence="2">Cofactor biosynthesis; NAD(+) biosynthesis; nicotinate D-ribonucleotide from quinolinate: step 1/1.</text>
</comment>
<proteinExistence type="inferred from homology"/>
<dbReference type="Gene3D" id="3.20.20.70">
    <property type="entry name" value="Aldolase class I"/>
    <property type="match status" value="1"/>
</dbReference>
<dbReference type="GO" id="GO:0009435">
    <property type="term" value="P:NAD+ biosynthetic process"/>
    <property type="evidence" value="ECO:0007669"/>
    <property type="project" value="UniProtKB-UniPathway"/>
</dbReference>
<organism evidence="15 16">
    <name type="scientific">Desulfobacter latus</name>
    <dbReference type="NCBI Taxonomy" id="2292"/>
    <lineage>
        <taxon>Bacteria</taxon>
        <taxon>Pseudomonadati</taxon>
        <taxon>Thermodesulfobacteriota</taxon>
        <taxon>Desulfobacteria</taxon>
        <taxon>Desulfobacterales</taxon>
        <taxon>Desulfobacteraceae</taxon>
        <taxon>Desulfobacter</taxon>
    </lineage>
</organism>
<gene>
    <name evidence="15" type="primary">nadC</name>
    <name evidence="15" type="ORF">HXW94_08740</name>
</gene>
<dbReference type="PANTHER" id="PTHR32179">
    <property type="entry name" value="NICOTINATE-NUCLEOTIDE PYROPHOSPHORYLASE [CARBOXYLATING]"/>
    <property type="match status" value="1"/>
</dbReference>
<dbReference type="InterPro" id="IPR027277">
    <property type="entry name" value="NadC/ModD"/>
</dbReference>
<evidence type="ECO:0000256" key="9">
    <source>
        <dbReference type="ARBA" id="ARBA00033102"/>
    </source>
</evidence>
<dbReference type="GO" id="GO:0034213">
    <property type="term" value="P:quinolinate catabolic process"/>
    <property type="evidence" value="ECO:0007669"/>
    <property type="project" value="TreeGrafter"/>
</dbReference>
<evidence type="ECO:0000256" key="2">
    <source>
        <dbReference type="ARBA" id="ARBA00004893"/>
    </source>
</evidence>
<name>A0A850TA22_9BACT</name>
<dbReference type="NCBIfam" id="TIGR00078">
    <property type="entry name" value="nadC"/>
    <property type="match status" value="1"/>
</dbReference>
<evidence type="ECO:0000256" key="3">
    <source>
        <dbReference type="ARBA" id="ARBA00009400"/>
    </source>
</evidence>
<dbReference type="AlphaFoldDB" id="A0A850TA22"/>
<dbReference type="Pfam" id="PF02749">
    <property type="entry name" value="QRPTase_N"/>
    <property type="match status" value="1"/>
</dbReference>
<evidence type="ECO:0000256" key="6">
    <source>
        <dbReference type="ARBA" id="ARBA00022642"/>
    </source>
</evidence>
<evidence type="ECO:0000256" key="4">
    <source>
        <dbReference type="ARBA" id="ARBA00011218"/>
    </source>
</evidence>
<comment type="subunit">
    <text evidence="4">Hexamer formed by 3 homodimers.</text>
</comment>
<dbReference type="Gene3D" id="3.90.1170.20">
    <property type="entry name" value="Quinolinate phosphoribosyl transferase, N-terminal domain"/>
    <property type="match status" value="1"/>
</dbReference>
<dbReference type="SUPFAM" id="SSF54675">
    <property type="entry name" value="Nicotinate/Quinolinate PRTase N-terminal domain-like"/>
    <property type="match status" value="1"/>
</dbReference>
<dbReference type="PIRSF" id="PIRSF006250">
    <property type="entry name" value="NadC_ModD"/>
    <property type="match status" value="1"/>
</dbReference>
<dbReference type="EC" id="2.4.2.19" evidence="5"/>
<dbReference type="InterPro" id="IPR037128">
    <property type="entry name" value="Quinolinate_PRibosylTase_N_sf"/>
</dbReference>